<name>A0A1M5IPK7_9FLAO</name>
<proteinExistence type="predicted"/>
<dbReference type="STRING" id="229205.SAMN05444372_104189"/>
<accession>A0A1M5IPK7</accession>
<dbReference type="RefSeq" id="WP_073018164.1">
    <property type="nucleotide sequence ID" value="NZ_FQWF01000004.1"/>
</dbReference>
<dbReference type="EMBL" id="FQWF01000004">
    <property type="protein sequence ID" value="SHG30242.1"/>
    <property type="molecule type" value="Genomic_DNA"/>
</dbReference>
<dbReference type="AlphaFoldDB" id="A0A1M5IPK7"/>
<protein>
    <submittedName>
        <fullName evidence="1">Uncharacterized protein</fullName>
    </submittedName>
</protein>
<keyword evidence="2" id="KW-1185">Reference proteome</keyword>
<organism evidence="1 2">
    <name type="scientific">Flavobacterium micromati</name>
    <dbReference type="NCBI Taxonomy" id="229205"/>
    <lineage>
        <taxon>Bacteria</taxon>
        <taxon>Pseudomonadati</taxon>
        <taxon>Bacteroidota</taxon>
        <taxon>Flavobacteriia</taxon>
        <taxon>Flavobacteriales</taxon>
        <taxon>Flavobacteriaceae</taxon>
        <taxon>Flavobacterium</taxon>
    </lineage>
</organism>
<dbReference type="Proteomes" id="UP000184020">
    <property type="component" value="Unassembled WGS sequence"/>
</dbReference>
<reference evidence="2" key="1">
    <citation type="submission" date="2016-11" db="EMBL/GenBank/DDBJ databases">
        <authorList>
            <person name="Varghese N."/>
            <person name="Submissions S."/>
        </authorList>
    </citation>
    <scope>NUCLEOTIDE SEQUENCE [LARGE SCALE GENOMIC DNA]</scope>
    <source>
        <strain evidence="2">DSM 17659</strain>
    </source>
</reference>
<evidence type="ECO:0000313" key="2">
    <source>
        <dbReference type="Proteomes" id="UP000184020"/>
    </source>
</evidence>
<sequence>MEPIKEEIIKLWVFKINFNEKTNNNLSIISFDCKSQNIPIKPEGVAATKAIVVSVREQASKIGIEILKKVGFAFGALVETENAFAV</sequence>
<gene>
    <name evidence="1" type="ORF">SAMN05444372_104189</name>
</gene>
<evidence type="ECO:0000313" key="1">
    <source>
        <dbReference type="EMBL" id="SHG30242.1"/>
    </source>
</evidence>